<keyword evidence="7" id="KW-0694">RNA-binding</keyword>
<name>A0A2T7NS46_POMCA</name>
<dbReference type="GO" id="GO:0071051">
    <property type="term" value="P:poly(A)-dependent snoRNA 3'-end processing"/>
    <property type="evidence" value="ECO:0007669"/>
    <property type="project" value="TreeGrafter"/>
</dbReference>
<dbReference type="Gene3D" id="3.30.1370.10">
    <property type="entry name" value="K Homology domain, type 1"/>
    <property type="match status" value="1"/>
</dbReference>
<evidence type="ECO:0000313" key="12">
    <source>
        <dbReference type="EMBL" id="PVD23963.1"/>
    </source>
</evidence>
<dbReference type="PANTHER" id="PTHR21321">
    <property type="entry name" value="PNAS-3 RELATED"/>
    <property type="match status" value="1"/>
</dbReference>
<dbReference type="GO" id="GO:0010468">
    <property type="term" value="P:regulation of gene expression"/>
    <property type="evidence" value="ECO:0007669"/>
    <property type="project" value="UniProtKB-ARBA"/>
</dbReference>
<dbReference type="Pfam" id="PF15985">
    <property type="entry name" value="KH_6"/>
    <property type="match status" value="1"/>
</dbReference>
<dbReference type="GO" id="GO:0034475">
    <property type="term" value="P:U4 snRNA 3'-end processing"/>
    <property type="evidence" value="ECO:0007669"/>
    <property type="project" value="TreeGrafter"/>
</dbReference>
<dbReference type="Proteomes" id="UP000245119">
    <property type="component" value="Linkage Group LG10"/>
</dbReference>
<dbReference type="GO" id="GO:0000467">
    <property type="term" value="P:exonucleolytic trimming to generate mature 3'-end of 5.8S rRNA from tricistronic rRNA transcript (SSU-rRNA, 5.8S rRNA, LSU-rRNA)"/>
    <property type="evidence" value="ECO:0007669"/>
    <property type="project" value="TreeGrafter"/>
</dbReference>
<dbReference type="InterPro" id="IPR036612">
    <property type="entry name" value="KH_dom_type_1_sf"/>
</dbReference>
<dbReference type="CDD" id="cd05790">
    <property type="entry name" value="S1_Rrp40"/>
    <property type="match status" value="1"/>
</dbReference>
<dbReference type="GO" id="GO:0005730">
    <property type="term" value="C:nucleolus"/>
    <property type="evidence" value="ECO:0007669"/>
    <property type="project" value="UniProtKB-SubCell"/>
</dbReference>
<evidence type="ECO:0000256" key="9">
    <source>
        <dbReference type="ARBA" id="ARBA00030615"/>
    </source>
</evidence>
<feature type="domain" description="K Homology" evidence="11">
    <location>
        <begin position="166"/>
        <end position="213"/>
    </location>
</feature>
<dbReference type="FunFam" id="2.40.50.140:FF:000112">
    <property type="entry name" value="Exosome complex component RRP40"/>
    <property type="match status" value="1"/>
</dbReference>
<dbReference type="Gene3D" id="2.40.50.100">
    <property type="match status" value="1"/>
</dbReference>
<dbReference type="InterPro" id="IPR037319">
    <property type="entry name" value="Rrp40_S1"/>
</dbReference>
<evidence type="ECO:0000256" key="1">
    <source>
        <dbReference type="ARBA" id="ARBA00004496"/>
    </source>
</evidence>
<dbReference type="InterPro" id="IPR026699">
    <property type="entry name" value="Exosome_RNA_bind1/RRP40/RRP4"/>
</dbReference>
<accession>A0A2T7NS46</accession>
<dbReference type="GO" id="GO:0003723">
    <property type="term" value="F:RNA binding"/>
    <property type="evidence" value="ECO:0007669"/>
    <property type="project" value="UniProtKB-KW"/>
</dbReference>
<dbReference type="SUPFAM" id="SSF50249">
    <property type="entry name" value="Nucleic acid-binding proteins"/>
    <property type="match status" value="1"/>
</dbReference>
<evidence type="ECO:0000256" key="3">
    <source>
        <dbReference type="ARBA" id="ARBA00007841"/>
    </source>
</evidence>
<dbReference type="GO" id="GO:0071038">
    <property type="term" value="P:TRAMP-dependent tRNA surveillance pathway"/>
    <property type="evidence" value="ECO:0007669"/>
    <property type="project" value="TreeGrafter"/>
</dbReference>
<dbReference type="AlphaFoldDB" id="A0A2T7NS46"/>
<comment type="subcellular location">
    <subcellularLocation>
        <location evidence="1">Cytoplasm</location>
    </subcellularLocation>
    <subcellularLocation>
        <location evidence="2">Nucleus</location>
        <location evidence="2">Nucleolus</location>
    </subcellularLocation>
</comment>
<evidence type="ECO:0000256" key="8">
    <source>
        <dbReference type="ARBA" id="ARBA00023242"/>
    </source>
</evidence>
<dbReference type="SUPFAM" id="SSF54791">
    <property type="entry name" value="Eukaryotic type KH-domain (KH-domain type I)"/>
    <property type="match status" value="1"/>
</dbReference>
<organism evidence="12 13">
    <name type="scientific">Pomacea canaliculata</name>
    <name type="common">Golden apple snail</name>
    <dbReference type="NCBI Taxonomy" id="400727"/>
    <lineage>
        <taxon>Eukaryota</taxon>
        <taxon>Metazoa</taxon>
        <taxon>Spiralia</taxon>
        <taxon>Lophotrochozoa</taxon>
        <taxon>Mollusca</taxon>
        <taxon>Gastropoda</taxon>
        <taxon>Caenogastropoda</taxon>
        <taxon>Architaenioglossa</taxon>
        <taxon>Ampullarioidea</taxon>
        <taxon>Ampullariidae</taxon>
        <taxon>Pomacea</taxon>
    </lineage>
</organism>
<keyword evidence="8" id="KW-0539">Nucleus</keyword>
<dbReference type="STRING" id="400727.A0A2T7NS46"/>
<evidence type="ECO:0000256" key="2">
    <source>
        <dbReference type="ARBA" id="ARBA00004604"/>
    </source>
</evidence>
<dbReference type="SUPFAM" id="SSF110324">
    <property type="entry name" value="Ribosomal L27 protein-like"/>
    <property type="match status" value="1"/>
</dbReference>
<evidence type="ECO:0000256" key="5">
    <source>
        <dbReference type="ARBA" id="ARBA00022552"/>
    </source>
</evidence>
<evidence type="ECO:0000313" key="13">
    <source>
        <dbReference type="Proteomes" id="UP000245119"/>
    </source>
</evidence>
<dbReference type="GO" id="GO:0000176">
    <property type="term" value="C:nuclear exosome (RNase complex)"/>
    <property type="evidence" value="ECO:0007669"/>
    <property type="project" value="TreeGrafter"/>
</dbReference>
<evidence type="ECO:0000256" key="4">
    <source>
        <dbReference type="ARBA" id="ARBA00022490"/>
    </source>
</evidence>
<dbReference type="InterPro" id="IPR049469">
    <property type="entry name" value="RRP40_KH-I"/>
</dbReference>
<sequence length="248" mass="27258">MWFAGFSSTSNMETKQLARRVVMPGEKINALKNCADSSKIILGPGLRLEDEDICVAKSGILRFREPNVYWVDSHQTRYVPVKGETVIGIITQKVGDTFRVDIGGSEQASLSFLSFEGATKRNRPDVKVGDIVYCRLLVANKDMEPEVVCIDGQGRSSGMGVIRNGGFLVRTSLSLVRKILNADCVLMKCLGNKIPFEAAVGMNGRVWVKARSNKETIAVANAILASEYMTNEEIKNMCQRLADALDGF</sequence>
<dbReference type="GO" id="GO:0071035">
    <property type="term" value="P:nuclear polyadenylation-dependent rRNA catabolic process"/>
    <property type="evidence" value="ECO:0007669"/>
    <property type="project" value="TreeGrafter"/>
</dbReference>
<evidence type="ECO:0000256" key="10">
    <source>
        <dbReference type="ARBA" id="ARBA00069899"/>
    </source>
</evidence>
<evidence type="ECO:0000256" key="6">
    <source>
        <dbReference type="ARBA" id="ARBA00022835"/>
    </source>
</evidence>
<keyword evidence="5" id="KW-0698">rRNA processing</keyword>
<dbReference type="PANTHER" id="PTHR21321:SF1">
    <property type="entry name" value="EXOSOME COMPLEX COMPONENT RRP40"/>
    <property type="match status" value="1"/>
</dbReference>
<protein>
    <recommendedName>
        <fullName evidence="10">Exosome complex component RRP40</fullName>
    </recommendedName>
    <alternativeName>
        <fullName evidence="9">Ribosomal RNA-processing protein 40</fullName>
    </alternativeName>
</protein>
<dbReference type="GO" id="GO:0000177">
    <property type="term" value="C:cytoplasmic exosome (RNase complex)"/>
    <property type="evidence" value="ECO:0007669"/>
    <property type="project" value="TreeGrafter"/>
</dbReference>
<evidence type="ECO:0000256" key="7">
    <source>
        <dbReference type="ARBA" id="ARBA00022884"/>
    </source>
</evidence>
<keyword evidence="4" id="KW-0963">Cytoplasm</keyword>
<keyword evidence="6" id="KW-0271">Exosome</keyword>
<evidence type="ECO:0000259" key="11">
    <source>
        <dbReference type="Pfam" id="PF15985"/>
    </source>
</evidence>
<comment type="caution">
    <text evidence="12">The sequence shown here is derived from an EMBL/GenBank/DDBJ whole genome shotgun (WGS) entry which is preliminary data.</text>
</comment>
<dbReference type="Gene3D" id="2.40.50.140">
    <property type="entry name" value="Nucleic acid-binding proteins"/>
    <property type="match status" value="1"/>
</dbReference>
<dbReference type="InterPro" id="IPR012340">
    <property type="entry name" value="NA-bd_OB-fold"/>
</dbReference>
<reference evidence="12 13" key="1">
    <citation type="submission" date="2018-04" db="EMBL/GenBank/DDBJ databases">
        <title>The genome of golden apple snail Pomacea canaliculata provides insight into stress tolerance and invasive adaptation.</title>
        <authorList>
            <person name="Liu C."/>
            <person name="Liu B."/>
            <person name="Ren Y."/>
            <person name="Zhang Y."/>
            <person name="Wang H."/>
            <person name="Li S."/>
            <person name="Jiang F."/>
            <person name="Yin L."/>
            <person name="Zhang G."/>
            <person name="Qian W."/>
            <person name="Fan W."/>
        </authorList>
    </citation>
    <scope>NUCLEOTIDE SEQUENCE [LARGE SCALE GENOMIC DNA]</scope>
    <source>
        <strain evidence="12">SZHN2017</strain>
        <tissue evidence="12">Muscle</tissue>
    </source>
</reference>
<keyword evidence="13" id="KW-1185">Reference proteome</keyword>
<dbReference type="CDD" id="cd22526">
    <property type="entry name" value="KH-I_Rrp40"/>
    <property type="match status" value="1"/>
</dbReference>
<dbReference type="InterPro" id="IPR004088">
    <property type="entry name" value="KH_dom_type_1"/>
</dbReference>
<dbReference type="FunFam" id="3.30.1370.10:FF:000038">
    <property type="entry name" value="exosome complex component RRP40"/>
    <property type="match status" value="1"/>
</dbReference>
<proteinExistence type="inferred from homology"/>
<dbReference type="GO" id="GO:0071034">
    <property type="term" value="P:CUT catabolic process"/>
    <property type="evidence" value="ECO:0007669"/>
    <property type="project" value="TreeGrafter"/>
</dbReference>
<comment type="similarity">
    <text evidence="3">Belongs to the RRP40 family.</text>
</comment>
<gene>
    <name evidence="12" type="ORF">C0Q70_17239</name>
</gene>
<dbReference type="OrthoDB" id="340500at2759"/>
<dbReference type="OMA" id="SYMAFPN"/>
<dbReference type="EMBL" id="PZQS01000010">
    <property type="protein sequence ID" value="PVD23963.1"/>
    <property type="molecule type" value="Genomic_DNA"/>
</dbReference>
<dbReference type="Pfam" id="PF21262">
    <property type="entry name" value="RRP40_S1"/>
    <property type="match status" value="1"/>
</dbReference>